<keyword evidence="3" id="KW-0067">ATP-binding</keyword>
<dbReference type="NCBIfam" id="NF001416">
    <property type="entry name" value="PRK00292.1-3"/>
    <property type="match status" value="1"/>
</dbReference>
<dbReference type="Gene3D" id="3.40.367.20">
    <property type="match status" value="1"/>
</dbReference>
<keyword evidence="3" id="KW-0963">Cytoplasm</keyword>
<name>A0A7Y8GZ97_9BURK</name>
<dbReference type="GO" id="GO:0005536">
    <property type="term" value="F:D-glucose binding"/>
    <property type="evidence" value="ECO:0007669"/>
    <property type="project" value="InterPro"/>
</dbReference>
<protein>
    <recommendedName>
        <fullName evidence="3">Glucokinase</fullName>
        <ecNumber evidence="3">2.7.1.2</ecNumber>
    </recommendedName>
    <alternativeName>
        <fullName evidence="3">Glucose kinase</fullName>
    </alternativeName>
</protein>
<accession>A0A7Y8GZ97</accession>
<organism evidence="5 6">
    <name type="scientific">Hydrogenophaga aromaticivorans</name>
    <dbReference type="NCBI Taxonomy" id="2610898"/>
    <lineage>
        <taxon>Bacteria</taxon>
        <taxon>Pseudomonadati</taxon>
        <taxon>Pseudomonadota</taxon>
        <taxon>Betaproteobacteria</taxon>
        <taxon>Burkholderiales</taxon>
        <taxon>Comamonadaceae</taxon>
        <taxon>Hydrogenophaga</taxon>
    </lineage>
</organism>
<evidence type="ECO:0000256" key="1">
    <source>
        <dbReference type="ARBA" id="ARBA00022679"/>
    </source>
</evidence>
<evidence type="ECO:0000256" key="4">
    <source>
        <dbReference type="RuleBase" id="RU004046"/>
    </source>
</evidence>
<dbReference type="PANTHER" id="PTHR47690:SF1">
    <property type="entry name" value="GLUCOKINASE"/>
    <property type="match status" value="1"/>
</dbReference>
<dbReference type="GO" id="GO:0005524">
    <property type="term" value="F:ATP binding"/>
    <property type="evidence" value="ECO:0007669"/>
    <property type="project" value="UniProtKB-UniRule"/>
</dbReference>
<proteinExistence type="inferred from homology"/>
<dbReference type="Gene3D" id="3.30.420.40">
    <property type="match status" value="1"/>
</dbReference>
<dbReference type="InterPro" id="IPR050201">
    <property type="entry name" value="Bacterial_glucokinase"/>
</dbReference>
<evidence type="ECO:0000313" key="6">
    <source>
        <dbReference type="Proteomes" id="UP000545507"/>
    </source>
</evidence>
<dbReference type="GO" id="GO:0004340">
    <property type="term" value="F:glucokinase activity"/>
    <property type="evidence" value="ECO:0007669"/>
    <property type="project" value="UniProtKB-UniRule"/>
</dbReference>
<evidence type="ECO:0000256" key="3">
    <source>
        <dbReference type="HAMAP-Rule" id="MF_00524"/>
    </source>
</evidence>
<dbReference type="Pfam" id="PF02685">
    <property type="entry name" value="Glucokinase"/>
    <property type="match status" value="1"/>
</dbReference>
<dbReference type="AlphaFoldDB" id="A0A7Y8GZ97"/>
<dbReference type="CDD" id="cd24008">
    <property type="entry name" value="ASKHA_NBD_GLK"/>
    <property type="match status" value="1"/>
</dbReference>
<evidence type="ECO:0000313" key="5">
    <source>
        <dbReference type="EMBL" id="NWF47615.1"/>
    </source>
</evidence>
<evidence type="ECO:0000256" key="2">
    <source>
        <dbReference type="ARBA" id="ARBA00022777"/>
    </source>
</evidence>
<keyword evidence="3" id="KW-0547">Nucleotide-binding</keyword>
<dbReference type="GO" id="GO:0005829">
    <property type="term" value="C:cytosol"/>
    <property type="evidence" value="ECO:0007669"/>
    <property type="project" value="TreeGrafter"/>
</dbReference>
<keyword evidence="1 3" id="KW-0808">Transferase</keyword>
<reference evidence="5 6" key="1">
    <citation type="submission" date="2019-09" db="EMBL/GenBank/DDBJ databases">
        <title>Hydrogenophaga aromatica sp. nov., isolated from a para-xylene-degrading enrichment culture.</title>
        <authorList>
            <person name="Tancsics A."/>
            <person name="Banerjee S."/>
        </authorList>
    </citation>
    <scope>NUCLEOTIDE SEQUENCE [LARGE SCALE GENOMIC DNA]</scope>
    <source>
        <strain evidence="5 6">D2P1</strain>
    </source>
</reference>
<keyword evidence="3" id="KW-0324">Glycolysis</keyword>
<feature type="binding site" evidence="3">
    <location>
        <begin position="15"/>
        <end position="20"/>
    </location>
    <ligand>
        <name>ATP</name>
        <dbReference type="ChEBI" id="CHEBI:30616"/>
    </ligand>
</feature>
<dbReference type="EC" id="2.7.1.2" evidence="3"/>
<comment type="catalytic activity">
    <reaction evidence="3">
        <text>D-glucose + ATP = D-glucose 6-phosphate + ADP + H(+)</text>
        <dbReference type="Rhea" id="RHEA:17825"/>
        <dbReference type="ChEBI" id="CHEBI:4167"/>
        <dbReference type="ChEBI" id="CHEBI:15378"/>
        <dbReference type="ChEBI" id="CHEBI:30616"/>
        <dbReference type="ChEBI" id="CHEBI:61548"/>
        <dbReference type="ChEBI" id="CHEBI:456216"/>
        <dbReference type="EC" id="2.7.1.2"/>
    </reaction>
</comment>
<dbReference type="NCBIfam" id="TIGR00749">
    <property type="entry name" value="glk"/>
    <property type="match status" value="1"/>
</dbReference>
<dbReference type="Proteomes" id="UP000545507">
    <property type="component" value="Unassembled WGS sequence"/>
</dbReference>
<comment type="caution">
    <text evidence="5">The sequence shown here is derived from an EMBL/GenBank/DDBJ whole genome shotgun (WGS) entry which is preliminary data.</text>
</comment>
<dbReference type="GO" id="GO:0006096">
    <property type="term" value="P:glycolytic process"/>
    <property type="evidence" value="ECO:0007669"/>
    <property type="project" value="UniProtKB-UniRule"/>
</dbReference>
<comment type="similarity">
    <text evidence="3 4">Belongs to the bacterial glucokinase family.</text>
</comment>
<sequence length="327" mass="33771">MPNPTSGLLRARLLADVGGTNARFAWQYGPGEPITDVRVLPCAEYATLQDAIRVYLNDLGHGTPDAVAIAIANPITGDQIRMTNHHWSFSQSAVKAEFGFNTLRLLNDFTALALALPDLPAQELRQVGGGAAMPGAAIGLVGAGTGLGVSGLLPNGLAGWVPLEGEGGHVTLPAVTARERLVMDGLARRYGRCSAERVCSGQGILDTYGLLCEADGVVPGGAASAADVSEAALNAGNPQALEALNLFCAMLGSVAGNLALTLGARGGVYIGGGIVPRLGAWFESSPFRTRFESKGRFHGLLADIPVWVITSKQSPALLGAARALDSH</sequence>
<dbReference type="SUPFAM" id="SSF53067">
    <property type="entry name" value="Actin-like ATPase domain"/>
    <property type="match status" value="1"/>
</dbReference>
<dbReference type="RefSeq" id="WP_177137478.1">
    <property type="nucleotide sequence ID" value="NZ_VYGV01000016.1"/>
</dbReference>
<comment type="subcellular location">
    <subcellularLocation>
        <location evidence="3">Cytoplasm</location>
    </subcellularLocation>
</comment>
<gene>
    <name evidence="3" type="primary">glk</name>
    <name evidence="5" type="ORF">F3K02_20515</name>
</gene>
<dbReference type="PANTHER" id="PTHR47690">
    <property type="entry name" value="GLUCOKINASE"/>
    <property type="match status" value="1"/>
</dbReference>
<keyword evidence="2 3" id="KW-0418">Kinase</keyword>
<dbReference type="HAMAP" id="MF_00524">
    <property type="entry name" value="Glucokinase"/>
    <property type="match status" value="1"/>
</dbReference>
<keyword evidence="6" id="KW-1185">Reference proteome</keyword>
<dbReference type="InterPro" id="IPR003836">
    <property type="entry name" value="Glucokinase"/>
</dbReference>
<dbReference type="EMBL" id="VYGV01000016">
    <property type="protein sequence ID" value="NWF47615.1"/>
    <property type="molecule type" value="Genomic_DNA"/>
</dbReference>
<dbReference type="InterPro" id="IPR043129">
    <property type="entry name" value="ATPase_NBD"/>
</dbReference>